<reference evidence="2" key="1">
    <citation type="submission" date="2022-01" db="EMBL/GenBank/DDBJ databases">
        <authorList>
            <person name="King R."/>
        </authorList>
    </citation>
    <scope>NUCLEOTIDE SEQUENCE</scope>
</reference>
<evidence type="ECO:0008006" key="4">
    <source>
        <dbReference type="Google" id="ProtNLM"/>
    </source>
</evidence>
<dbReference type="Proteomes" id="UP001153620">
    <property type="component" value="Chromosome 4"/>
</dbReference>
<protein>
    <recommendedName>
        <fullName evidence="4">VWFA domain-containing protein</fullName>
    </recommendedName>
</protein>
<name>A0A9N9S6T7_9DIPT</name>
<dbReference type="EMBL" id="OU895880">
    <property type="protein sequence ID" value="CAG9811642.1"/>
    <property type="molecule type" value="Genomic_DNA"/>
</dbReference>
<dbReference type="OrthoDB" id="2111088at2759"/>
<keyword evidence="3" id="KW-1185">Reference proteome</keyword>
<accession>A0A9N9S6T7</accession>
<evidence type="ECO:0000313" key="3">
    <source>
        <dbReference type="Proteomes" id="UP001153620"/>
    </source>
</evidence>
<dbReference type="Gene3D" id="3.40.50.410">
    <property type="entry name" value="von Willebrand factor, type A domain"/>
    <property type="match status" value="1"/>
</dbReference>
<reference evidence="2" key="2">
    <citation type="submission" date="2022-10" db="EMBL/GenBank/DDBJ databases">
        <authorList>
            <consortium name="ENA_rothamsted_submissions"/>
            <consortium name="culmorum"/>
            <person name="King R."/>
        </authorList>
    </citation>
    <scope>NUCLEOTIDE SEQUENCE</scope>
</reference>
<gene>
    <name evidence="2" type="ORF">CHIRRI_LOCUS14449</name>
</gene>
<sequence>MPQTMDDSPNYSSNIKLYPIDNRFIACLDTTNAKAQSKSNLETVIILDQSGSMGDSVANIVNNVLPKFFEILSYDPETVINLIAFESSTRLYKLKVKEFNNVELYSLGGTYMSPAVSMLLSLFKEYQFTVNGVRILTISDGDVYDQEATKVLGEKLAGFASKCKILVNSQAIRFFTYGQPDTTALCSLLQLNNVEKSQLTDIEAGKPHEDIARIMADLFVNDGFDQPMKLQSSDSIFYKFPWDKEPTNQLQILPEINNIFWVHEVPKESQIITLDGETVAVTIHDDITFDQLLIFIKLDFLVDRIKILKILNSSTAKETIERIVAFFTTLENILIKLAENEVIDPRSIENRIRLCKLNAITSRTFTTFLETIANDQKIHELNSEQKANYLRNVRASTKAGRGLAMRAAKKKSKSWSKDQNFDEIVHKEVQAIKSHFDEIKDVDHKNHSVSFYSQATTLEGIKSLIEFTDDVTFQSLKADDILQIINIVGVACKCPVGDFPDASTWRVNEIYYGCYVSVADIITSIHQSKDAEFVLKAPGIDKEITNVIPVFDDPRIGVFLKKYAPSILEFTSSIGMRRVIADVPMTFGYNIIAGIRRMMYDLNKNKSTVHLETFKNLISTAYLFVGKYFDHVEKLLVDKNCKTNGYYLGNNGIASLIVPLIRIYSKKNHEAVKRIPDILRSIYSYEIWKGISKEYKGKQKFNLIIKDMLHKLLGIDIESRKVQVKPIFEPEPKSEDIKFPSEFEIDQEYLDMLTQPLHYHNYMSLLPKLLTAVTSGQLEDIKNIREMTKSSTMHAFGIDYSYKQFVFLNVFQALRYPRTVVRADTKAQTMKIVDIKDHQTAIKDVKKYVREQFEAQYDFDFRMKRRQEELEMAQTIVDSLTNETNYQAMVNIWKNGITRNSITYKIANSSSNGFKLLCRKLVDLTIEIPLRSKIIEVLLLGVDADGQVVYNNGEVCDIKNIKKYKRRFLLTERVEEWNEVEQKYNSRNIHAYREKENRRGHGNLKPSYWGLGYNRISDFLNCFTTYEQIKYFNLHSNCCIARTRIKPAVIKQDRIKTKVRKTRPKTIRKTWRRTNYHRQLNRNCDDYQLYIDIKMSRKRNNKKFKIKDRIKANCRKNITKERKQRRAMSYNNLGSTSRSTENYDENLSDLETEMNNLRMKNSKRFNRSNRKMRFMKKFKN</sequence>
<feature type="compositionally biased region" description="Polar residues" evidence="1">
    <location>
        <begin position="1129"/>
        <end position="1140"/>
    </location>
</feature>
<evidence type="ECO:0000256" key="1">
    <source>
        <dbReference type="SAM" id="MobiDB-lite"/>
    </source>
</evidence>
<dbReference type="SUPFAM" id="SSF53300">
    <property type="entry name" value="vWA-like"/>
    <property type="match status" value="1"/>
</dbReference>
<feature type="region of interest" description="Disordered" evidence="1">
    <location>
        <begin position="1123"/>
        <end position="1145"/>
    </location>
</feature>
<dbReference type="InterPro" id="IPR036465">
    <property type="entry name" value="vWFA_dom_sf"/>
</dbReference>
<dbReference type="GO" id="GO:0032991">
    <property type="term" value="C:protein-containing complex"/>
    <property type="evidence" value="ECO:0007669"/>
    <property type="project" value="UniProtKB-ARBA"/>
</dbReference>
<organism evidence="2 3">
    <name type="scientific">Chironomus riparius</name>
    <dbReference type="NCBI Taxonomy" id="315576"/>
    <lineage>
        <taxon>Eukaryota</taxon>
        <taxon>Metazoa</taxon>
        <taxon>Ecdysozoa</taxon>
        <taxon>Arthropoda</taxon>
        <taxon>Hexapoda</taxon>
        <taxon>Insecta</taxon>
        <taxon>Pterygota</taxon>
        <taxon>Neoptera</taxon>
        <taxon>Endopterygota</taxon>
        <taxon>Diptera</taxon>
        <taxon>Nematocera</taxon>
        <taxon>Chironomoidea</taxon>
        <taxon>Chironomidae</taxon>
        <taxon>Chironominae</taxon>
        <taxon>Chironomus</taxon>
    </lineage>
</organism>
<dbReference type="CDD" id="cd00198">
    <property type="entry name" value="vWFA"/>
    <property type="match status" value="1"/>
</dbReference>
<dbReference type="AlphaFoldDB" id="A0A9N9S6T7"/>
<proteinExistence type="predicted"/>
<evidence type="ECO:0000313" key="2">
    <source>
        <dbReference type="EMBL" id="CAG9811642.1"/>
    </source>
</evidence>